<evidence type="ECO:0000256" key="1">
    <source>
        <dbReference type="SAM" id="MobiDB-lite"/>
    </source>
</evidence>
<feature type="region of interest" description="Disordered" evidence="1">
    <location>
        <begin position="407"/>
        <end position="431"/>
    </location>
</feature>
<reference evidence="2" key="1">
    <citation type="submission" date="2023-10" db="EMBL/GenBank/DDBJ databases">
        <authorList>
            <person name="Chen Y."/>
            <person name="Shah S."/>
            <person name="Dougan E. K."/>
            <person name="Thang M."/>
            <person name="Chan C."/>
        </authorList>
    </citation>
    <scope>NUCLEOTIDE SEQUENCE [LARGE SCALE GENOMIC DNA]</scope>
</reference>
<proteinExistence type="predicted"/>
<organism evidence="2 3">
    <name type="scientific">Prorocentrum cordatum</name>
    <dbReference type="NCBI Taxonomy" id="2364126"/>
    <lineage>
        <taxon>Eukaryota</taxon>
        <taxon>Sar</taxon>
        <taxon>Alveolata</taxon>
        <taxon>Dinophyceae</taxon>
        <taxon>Prorocentrales</taxon>
        <taxon>Prorocentraceae</taxon>
        <taxon>Prorocentrum</taxon>
    </lineage>
</organism>
<comment type="caution">
    <text evidence="2">The sequence shown here is derived from an EMBL/GenBank/DDBJ whole genome shotgun (WGS) entry which is preliminary data.</text>
</comment>
<dbReference type="EMBL" id="CAUYUJ010008418">
    <property type="protein sequence ID" value="CAK0823879.1"/>
    <property type="molecule type" value="Genomic_DNA"/>
</dbReference>
<accession>A0ABN9RXK0</accession>
<evidence type="ECO:0000313" key="3">
    <source>
        <dbReference type="Proteomes" id="UP001189429"/>
    </source>
</evidence>
<feature type="non-terminal residue" evidence="2">
    <location>
        <position position="513"/>
    </location>
</feature>
<keyword evidence="3" id="KW-1185">Reference proteome</keyword>
<protein>
    <submittedName>
        <fullName evidence="2">Uncharacterized protein</fullName>
    </submittedName>
</protein>
<sequence>MSATIPAGNHGNHLGEMQTVAVAMYEDIGGRALNGVNDLYASVLFFRSQGNFLRLICSVRKALDSALVIRVGPPPPEARSYTVAFRLFLEADRRFTPSASTSAAALSASKALLDKFFDIFNGRYWLRGIVEVFLDGRSLDRGEVIHEGSIALLSAFFHHLPCVPSQGKWEKLYPALAFFVKTHALGGILSKIMSGSFDESDFLDPNSDSALRAQGESNGPVDPALQESLMWRATQGSRYKRAEKLVNDVWMNYVFLSLCVVMEATRYLTLWFMAASNKVLSFVGYPALMDLLYEPTSPLTWSLQYLSSCLAGATSRSVDTAKFKSQNECCIPSGLAQSLAALNFHDFKCALMVYLTAWYVCLSLHCVERLHARNRHSSCPKVAWHTFAHDYVGAEINASARHRGDVDVEASLSSGSRDRDPQAAAVDQTASSKKPVGKCAMHIYRAQWLQMQRSMGRRYAAHQGWSECKQDFAALSESELADLEAQSYASKAVASAQRRLDMIAPASSDGSSE</sequence>
<name>A0ABN9RXK0_9DINO</name>
<dbReference type="Proteomes" id="UP001189429">
    <property type="component" value="Unassembled WGS sequence"/>
</dbReference>
<evidence type="ECO:0000313" key="2">
    <source>
        <dbReference type="EMBL" id="CAK0823879.1"/>
    </source>
</evidence>
<gene>
    <name evidence="2" type="ORF">PCOR1329_LOCUS24446</name>
</gene>